<keyword evidence="6" id="KW-1185">Reference proteome</keyword>
<dbReference type="Pfam" id="PF05648">
    <property type="entry name" value="PEX11"/>
    <property type="match status" value="1"/>
</dbReference>
<dbReference type="AlphaFoldDB" id="A0A9N9X510"/>
<reference evidence="5" key="2">
    <citation type="submission" date="2022-10" db="EMBL/GenBank/DDBJ databases">
        <authorList>
            <consortium name="ENA_rothamsted_submissions"/>
            <consortium name="culmorum"/>
            <person name="King R."/>
        </authorList>
    </citation>
    <scope>NUCLEOTIDE SEQUENCE</scope>
</reference>
<dbReference type="InterPro" id="IPR026510">
    <property type="entry name" value="PEX11C_met"/>
</dbReference>
<dbReference type="PANTHER" id="PTHR20990:SF1">
    <property type="entry name" value="PEROXISOMAL MEMBRANE PROTEIN 11C"/>
    <property type="match status" value="1"/>
</dbReference>
<dbReference type="InterPro" id="IPR008733">
    <property type="entry name" value="PEX11"/>
</dbReference>
<proteinExistence type="predicted"/>
<protein>
    <recommendedName>
        <fullName evidence="7">Peroxisomal membrane protein 11C</fullName>
    </recommendedName>
</protein>
<name>A0A9N9X510_PHACE</name>
<keyword evidence="4" id="KW-1133">Transmembrane helix</keyword>
<dbReference type="GO" id="GO:0016559">
    <property type="term" value="P:peroxisome fission"/>
    <property type="evidence" value="ECO:0007669"/>
    <property type="project" value="InterPro"/>
</dbReference>
<evidence type="ECO:0000256" key="4">
    <source>
        <dbReference type="SAM" id="Phobius"/>
    </source>
</evidence>
<dbReference type="EMBL" id="OU896713">
    <property type="protein sequence ID" value="CAG9824053.1"/>
    <property type="molecule type" value="Genomic_DNA"/>
</dbReference>
<reference evidence="5" key="1">
    <citation type="submission" date="2022-01" db="EMBL/GenBank/DDBJ databases">
        <authorList>
            <person name="King R."/>
        </authorList>
    </citation>
    <scope>NUCLEOTIDE SEQUENCE</scope>
</reference>
<feature type="transmembrane region" description="Helical" evidence="4">
    <location>
        <begin position="208"/>
        <end position="227"/>
    </location>
</feature>
<keyword evidence="2" id="KW-0576">Peroxisome</keyword>
<keyword evidence="4" id="KW-0812">Transmembrane</keyword>
<evidence type="ECO:0000256" key="3">
    <source>
        <dbReference type="ARBA" id="ARBA00046271"/>
    </source>
</evidence>
<accession>A0A9N9X510</accession>
<sequence>MLMTTMQSVLDEICLLLETYKGRDKILRTLSYVTKLVGGLHNNEEIAKKLLIFSSKMSGARATLRLLDDIPMIQYTLQYGLGKTEPDRLMAQLGVLSNVIDQVYYPIEKISWLAEHKLISGIDNDKWDTASSVCWVLSIYLTLIKTFRYITVLEKHKGCVSKDGSIPLERILRLQKYEMLTLLRMSIDFVHAVNTLPPGFLWSSKLKTWQVGFVGTLSSLLGLYQIFYKRTLK</sequence>
<dbReference type="OrthoDB" id="10005898at2759"/>
<dbReference type="PANTHER" id="PTHR20990">
    <property type="entry name" value="PEROXISOMAL BIOGENESIS FACTOR 11"/>
    <property type="match status" value="1"/>
</dbReference>
<dbReference type="GO" id="GO:0005778">
    <property type="term" value="C:peroxisomal membrane"/>
    <property type="evidence" value="ECO:0007669"/>
    <property type="project" value="UniProtKB-SubCell"/>
</dbReference>
<dbReference type="Proteomes" id="UP001153737">
    <property type="component" value="Chromosome 7"/>
</dbReference>
<evidence type="ECO:0000313" key="5">
    <source>
        <dbReference type="EMBL" id="CAG9824053.1"/>
    </source>
</evidence>
<keyword evidence="1 4" id="KW-0472">Membrane</keyword>
<evidence type="ECO:0000256" key="2">
    <source>
        <dbReference type="ARBA" id="ARBA00023140"/>
    </source>
</evidence>
<comment type="subcellular location">
    <subcellularLocation>
        <location evidence="3">Peroxisome membrane</location>
    </subcellularLocation>
</comment>
<gene>
    <name evidence="5" type="ORF">PHAECO_LOCUS11060</name>
</gene>
<evidence type="ECO:0008006" key="7">
    <source>
        <dbReference type="Google" id="ProtNLM"/>
    </source>
</evidence>
<evidence type="ECO:0000313" key="6">
    <source>
        <dbReference type="Proteomes" id="UP001153737"/>
    </source>
</evidence>
<organism evidence="5 6">
    <name type="scientific">Phaedon cochleariae</name>
    <name type="common">Mustard beetle</name>
    <dbReference type="NCBI Taxonomy" id="80249"/>
    <lineage>
        <taxon>Eukaryota</taxon>
        <taxon>Metazoa</taxon>
        <taxon>Ecdysozoa</taxon>
        <taxon>Arthropoda</taxon>
        <taxon>Hexapoda</taxon>
        <taxon>Insecta</taxon>
        <taxon>Pterygota</taxon>
        <taxon>Neoptera</taxon>
        <taxon>Endopterygota</taxon>
        <taxon>Coleoptera</taxon>
        <taxon>Polyphaga</taxon>
        <taxon>Cucujiformia</taxon>
        <taxon>Chrysomeloidea</taxon>
        <taxon>Chrysomelidae</taxon>
        <taxon>Chrysomelinae</taxon>
        <taxon>Chrysomelini</taxon>
        <taxon>Phaedon</taxon>
    </lineage>
</organism>
<evidence type="ECO:0000256" key="1">
    <source>
        <dbReference type="ARBA" id="ARBA00023136"/>
    </source>
</evidence>